<proteinExistence type="inferred from homology"/>
<evidence type="ECO:0000256" key="2">
    <source>
        <dbReference type="ARBA" id="ARBA00012513"/>
    </source>
</evidence>
<evidence type="ECO:0000256" key="6">
    <source>
        <dbReference type="ARBA" id="ARBA00022741"/>
    </source>
</evidence>
<feature type="compositionally biased region" description="Gly residues" evidence="13">
    <location>
        <begin position="610"/>
        <end position="621"/>
    </location>
</feature>
<evidence type="ECO:0000256" key="5">
    <source>
        <dbReference type="ARBA" id="ARBA00022679"/>
    </source>
</evidence>
<dbReference type="GO" id="GO:0005524">
    <property type="term" value="F:ATP binding"/>
    <property type="evidence" value="ECO:0007669"/>
    <property type="project" value="UniProtKB-UniRule"/>
</dbReference>
<evidence type="ECO:0000256" key="12">
    <source>
        <dbReference type="SAM" id="Coils"/>
    </source>
</evidence>
<sequence>MAFFRRLFGFSEKKKPLRRFEHVRRDVDPEEAWLVLGELGDGAFGKVFKAQNKVTGMLAAAKVIDTPSEEELEDYVVEIEILACCDHPNITKLLDALYWNGRLWILVEFCPGGAVDAAILELEKGLTEEQIRAACKQLLLALQYLHGCKIIHRDVKAGNVLLTLDGDVKLADFGVSAKNSSTVQRRVSFIGTPYWMAPEVVQCETSKESPYGYKADIWSLGITLIEMAEMEPPHHELNPLRVLLKIAKSQPPTLRHPKRWSEDFKDFLRKSLEKSPEARWSASQLLQHPFVAGISDKRPLRELVAEARADVLEEDDDEEGLVPLPGQEHGESSCPPMPRGPLEHQPLGTVGRVGKELSILSDVCMVAEPRTKRASDFLKQMRRRSSPEPVGSMRLPAKRPSEFLKLMRRRSFFGGMKSQETAKEEHGAKPSGLEMMVLDGPQGTSSPAEAGRETQGCLEKETSHLGTACNAAELPLGPQRAGDLAELQELKAEQVGAKVEPQEESQCANASPVAETLTEGQPAAQPSPISAPKSNVKKGSSRDSTCNSPALPVLTDGDWCRGLAMGQLVAALDLWTAATKPQSFKSLPEHQHWVTRSLVDLKVEVGSAGAEGGLGEDGNGVGRAPMGPEGAGEPGETELVEERVPRGEESLMPSVREKVVVESDVLKGWQEPPAGERDSRERNSAVCEPIPDPLDLVEQAVGRNEEKATDNAETGVETSPEEAPVPAEVEADVVKGCLIGDGNSVGDAASLGELMLAGEELEAASGAWAGERPASEEAQNSAEDSSYMEILGPVKEETEEKVENSLRDNQPRAAPGNGWKGQDGNDGELGEDGVQVAPAPERPSRDGPGEEMGDLEGHGAVPEPQEALGGHPKATKTVSFDTALVHTSSQAGAVWEAGKTPDPSITSKQGEEPSSVAKPADVQASSTLPAVAQPFRSAREAQQMRSLQSQEPASLQRMVKKTRRFVVDGEEVSVTTARTVGKAAARDEMVRSTRRQELRELRVLQKEEQRAQSQLEQKFHQQREQMFRHVEQEMTSKKEFYDREVESSERRYRQLKERQELEYTVRLRDEAKRLKSLQEKDCVRRMQELKGDGREEQRFLQQQQEELNTALQRVVQDHKKKITSIDWECISKIHSLRRARESVVWSMEQGHLQEKYQLFRQQVKEQHALQRQQLCKRHEKETERMNRFHQLLLEDLRSQQVQERAQLLKSQRCDAKVRLALFKDNLKIQEANGAKQRERAKQFVQQEERRQRAEVQQQQQQQAQQLQRLQQQQAESLAELEQMQSEKMQVLAEQEKRQLGRLDEEHAMELSEWKQRLAARKEMLEEELENSLPVQRQGGLHGTHSRNRITRFFHLPS</sequence>
<dbReference type="PROSITE" id="PS50011">
    <property type="entry name" value="PROTEIN_KINASE_DOM"/>
    <property type="match status" value="1"/>
</dbReference>
<dbReference type="InterPro" id="IPR000719">
    <property type="entry name" value="Prot_kinase_dom"/>
</dbReference>
<keyword evidence="7" id="KW-0418">Kinase</keyword>
<feature type="compositionally biased region" description="Low complexity" evidence="13">
    <location>
        <begin position="521"/>
        <end position="532"/>
    </location>
</feature>
<feature type="region of interest" description="Disordered" evidence="13">
    <location>
        <begin position="610"/>
        <end position="639"/>
    </location>
</feature>
<feature type="compositionally biased region" description="Basic and acidic residues" evidence="13">
    <location>
        <begin position="794"/>
        <end position="810"/>
    </location>
</feature>
<feature type="compositionally biased region" description="Polar residues" evidence="13">
    <location>
        <begin position="943"/>
        <end position="953"/>
    </location>
</feature>
<dbReference type="InterPro" id="IPR022165">
    <property type="entry name" value="PKK"/>
</dbReference>
<evidence type="ECO:0000313" key="16">
    <source>
        <dbReference type="Proteomes" id="UP001623348"/>
    </source>
</evidence>
<keyword evidence="8 11" id="KW-0067">ATP-binding</keyword>
<protein>
    <recommendedName>
        <fullName evidence="2">non-specific serine/threonine protein kinase</fullName>
        <ecNumber evidence="2">2.7.11.1</ecNumber>
    </recommendedName>
</protein>
<keyword evidence="3" id="KW-0723">Serine/threonine-protein kinase</keyword>
<evidence type="ECO:0000313" key="15">
    <source>
        <dbReference type="EMBL" id="GAB0200321.1"/>
    </source>
</evidence>
<dbReference type="Pfam" id="PF12474">
    <property type="entry name" value="PKK"/>
    <property type="match status" value="2"/>
</dbReference>
<feature type="compositionally biased region" description="Low complexity" evidence="13">
    <location>
        <begin position="716"/>
        <end position="726"/>
    </location>
</feature>
<evidence type="ECO:0000259" key="14">
    <source>
        <dbReference type="PROSITE" id="PS50011"/>
    </source>
</evidence>
<dbReference type="PROSITE" id="PS00107">
    <property type="entry name" value="PROTEIN_KINASE_ATP"/>
    <property type="match status" value="1"/>
</dbReference>
<evidence type="ECO:0000256" key="4">
    <source>
        <dbReference type="ARBA" id="ARBA00022553"/>
    </source>
</evidence>
<dbReference type="PANTHER" id="PTHR46538:SF1">
    <property type="entry name" value="NON-SPECIFIC SERINE_THREONINE PROTEIN KINASE"/>
    <property type="match status" value="1"/>
</dbReference>
<dbReference type="EMBL" id="BAAFJT010000026">
    <property type="protein sequence ID" value="GAB0200321.1"/>
    <property type="molecule type" value="Genomic_DNA"/>
</dbReference>
<organism evidence="15 16">
    <name type="scientific">Grus japonensis</name>
    <name type="common">Japanese crane</name>
    <name type="synonym">Red-crowned crane</name>
    <dbReference type="NCBI Taxonomy" id="30415"/>
    <lineage>
        <taxon>Eukaryota</taxon>
        <taxon>Metazoa</taxon>
        <taxon>Chordata</taxon>
        <taxon>Craniata</taxon>
        <taxon>Vertebrata</taxon>
        <taxon>Euteleostomi</taxon>
        <taxon>Archelosauria</taxon>
        <taxon>Archosauria</taxon>
        <taxon>Dinosauria</taxon>
        <taxon>Saurischia</taxon>
        <taxon>Theropoda</taxon>
        <taxon>Coelurosauria</taxon>
        <taxon>Aves</taxon>
        <taxon>Neognathae</taxon>
        <taxon>Neoaves</taxon>
        <taxon>Gruiformes</taxon>
        <taxon>Gruidae</taxon>
        <taxon>Grus</taxon>
    </lineage>
</organism>
<dbReference type="Pfam" id="PF00069">
    <property type="entry name" value="Pkinase"/>
    <property type="match status" value="1"/>
</dbReference>
<evidence type="ECO:0000256" key="3">
    <source>
        <dbReference type="ARBA" id="ARBA00022527"/>
    </source>
</evidence>
<comment type="caution">
    <text evidence="15">The sequence shown here is derived from an EMBL/GenBank/DDBJ whole genome shotgun (WGS) entry which is preliminary data.</text>
</comment>
<dbReference type="Gene3D" id="3.30.200.20">
    <property type="entry name" value="Phosphorylase Kinase, domain 1"/>
    <property type="match status" value="1"/>
</dbReference>
<dbReference type="InterPro" id="IPR017441">
    <property type="entry name" value="Protein_kinase_ATP_BS"/>
</dbReference>
<dbReference type="GO" id="GO:0004674">
    <property type="term" value="F:protein serine/threonine kinase activity"/>
    <property type="evidence" value="ECO:0007669"/>
    <property type="project" value="UniProtKB-KW"/>
</dbReference>
<evidence type="ECO:0000256" key="9">
    <source>
        <dbReference type="ARBA" id="ARBA00047899"/>
    </source>
</evidence>
<dbReference type="EC" id="2.7.11.1" evidence="2"/>
<feature type="domain" description="Protein kinase" evidence="14">
    <location>
        <begin position="33"/>
        <end position="291"/>
    </location>
</feature>
<gene>
    <name evidence="15" type="ORF">GRJ2_002497500</name>
</gene>
<evidence type="ECO:0000256" key="8">
    <source>
        <dbReference type="ARBA" id="ARBA00022840"/>
    </source>
</evidence>
<evidence type="ECO:0000256" key="10">
    <source>
        <dbReference type="ARBA" id="ARBA00048679"/>
    </source>
</evidence>
<feature type="region of interest" description="Disordered" evidence="13">
    <location>
        <begin position="666"/>
        <end position="726"/>
    </location>
</feature>
<feature type="region of interest" description="Disordered" evidence="13">
    <location>
        <begin position="767"/>
        <end position="956"/>
    </location>
</feature>
<keyword evidence="5" id="KW-0808">Transferase</keyword>
<feature type="region of interest" description="Disordered" evidence="13">
    <location>
        <begin position="495"/>
        <end position="551"/>
    </location>
</feature>
<dbReference type="InterPro" id="IPR011009">
    <property type="entry name" value="Kinase-like_dom_sf"/>
</dbReference>
<dbReference type="InterPro" id="IPR051585">
    <property type="entry name" value="STE20_Ser/Thr_Kinases"/>
</dbReference>
<dbReference type="InterPro" id="IPR008271">
    <property type="entry name" value="Ser/Thr_kinase_AS"/>
</dbReference>
<dbReference type="Proteomes" id="UP001623348">
    <property type="component" value="Unassembled WGS sequence"/>
</dbReference>
<feature type="compositionally biased region" description="Polar residues" evidence="13">
    <location>
        <begin position="876"/>
        <end position="891"/>
    </location>
</feature>
<dbReference type="SUPFAM" id="SSF56112">
    <property type="entry name" value="Protein kinase-like (PK-like)"/>
    <property type="match status" value="1"/>
</dbReference>
<feature type="binding site" evidence="11">
    <location>
        <position position="62"/>
    </location>
    <ligand>
        <name>ATP</name>
        <dbReference type="ChEBI" id="CHEBI:30616"/>
    </ligand>
</feature>
<evidence type="ECO:0000256" key="13">
    <source>
        <dbReference type="SAM" id="MobiDB-lite"/>
    </source>
</evidence>
<name>A0ABC9XRQ4_GRUJA</name>
<dbReference type="Gene3D" id="1.10.510.10">
    <property type="entry name" value="Transferase(Phosphotransferase) domain 1"/>
    <property type="match status" value="1"/>
</dbReference>
<keyword evidence="6 11" id="KW-0547">Nucleotide-binding</keyword>
<dbReference type="PROSITE" id="PS00108">
    <property type="entry name" value="PROTEIN_KINASE_ST"/>
    <property type="match status" value="1"/>
</dbReference>
<dbReference type="FunFam" id="1.10.510.10:FF:001298">
    <property type="entry name" value="STE20-like kinase"/>
    <property type="match status" value="1"/>
</dbReference>
<keyword evidence="16" id="KW-1185">Reference proteome</keyword>
<keyword evidence="4" id="KW-0597">Phosphoprotein</keyword>
<feature type="coiled-coil region" evidence="12">
    <location>
        <begin position="1241"/>
        <end position="1330"/>
    </location>
</feature>
<dbReference type="SMART" id="SM00220">
    <property type="entry name" value="S_TKc"/>
    <property type="match status" value="1"/>
</dbReference>
<feature type="coiled-coil region" evidence="12">
    <location>
        <begin position="994"/>
        <end position="1058"/>
    </location>
</feature>
<evidence type="ECO:0000256" key="1">
    <source>
        <dbReference type="ARBA" id="ARBA00008874"/>
    </source>
</evidence>
<evidence type="ECO:0000256" key="11">
    <source>
        <dbReference type="PROSITE-ProRule" id="PRU10141"/>
    </source>
</evidence>
<comment type="catalytic activity">
    <reaction evidence="9">
        <text>L-threonyl-[protein] + ATP = O-phospho-L-threonyl-[protein] + ADP + H(+)</text>
        <dbReference type="Rhea" id="RHEA:46608"/>
        <dbReference type="Rhea" id="RHEA-COMP:11060"/>
        <dbReference type="Rhea" id="RHEA-COMP:11605"/>
        <dbReference type="ChEBI" id="CHEBI:15378"/>
        <dbReference type="ChEBI" id="CHEBI:30013"/>
        <dbReference type="ChEBI" id="CHEBI:30616"/>
        <dbReference type="ChEBI" id="CHEBI:61977"/>
        <dbReference type="ChEBI" id="CHEBI:456216"/>
        <dbReference type="EC" id="2.7.11.1"/>
    </reaction>
</comment>
<evidence type="ECO:0000256" key="7">
    <source>
        <dbReference type="ARBA" id="ARBA00022777"/>
    </source>
</evidence>
<reference evidence="15 16" key="1">
    <citation type="submission" date="2024-06" db="EMBL/GenBank/DDBJ databases">
        <title>The draft genome of Grus japonensis, version 3.</title>
        <authorList>
            <person name="Nabeshima K."/>
            <person name="Suzuki S."/>
            <person name="Onuma M."/>
        </authorList>
    </citation>
    <scope>NUCLEOTIDE SEQUENCE [LARGE SCALE GENOMIC DNA]</scope>
    <source>
        <strain evidence="15 16">451A</strain>
    </source>
</reference>
<feature type="compositionally biased region" description="Basic and acidic residues" evidence="13">
    <location>
        <begin position="674"/>
        <end position="683"/>
    </location>
</feature>
<comment type="similarity">
    <text evidence="1">Belongs to the protein kinase superfamily. STE Ser/Thr protein kinase family. STE20 subfamily.</text>
</comment>
<comment type="catalytic activity">
    <reaction evidence="10">
        <text>L-seryl-[protein] + ATP = O-phospho-L-seryl-[protein] + ADP + H(+)</text>
        <dbReference type="Rhea" id="RHEA:17989"/>
        <dbReference type="Rhea" id="RHEA-COMP:9863"/>
        <dbReference type="Rhea" id="RHEA-COMP:11604"/>
        <dbReference type="ChEBI" id="CHEBI:15378"/>
        <dbReference type="ChEBI" id="CHEBI:29999"/>
        <dbReference type="ChEBI" id="CHEBI:30616"/>
        <dbReference type="ChEBI" id="CHEBI:83421"/>
        <dbReference type="ChEBI" id="CHEBI:456216"/>
        <dbReference type="EC" id="2.7.11.1"/>
    </reaction>
</comment>
<keyword evidence="12" id="KW-0175">Coiled coil</keyword>
<accession>A0ABC9XRQ4</accession>
<dbReference type="PANTHER" id="PTHR46538">
    <property type="entry name" value="PROTEIN KINASE DOMAIN-CONTAINING PROTEIN"/>
    <property type="match status" value="1"/>
</dbReference>
<feature type="region of interest" description="Disordered" evidence="13">
    <location>
        <begin position="312"/>
        <end position="335"/>
    </location>
</feature>